<dbReference type="Proteomes" id="UP001597318">
    <property type="component" value="Unassembled WGS sequence"/>
</dbReference>
<name>A0ABW5C1R1_9BACI</name>
<sequence length="103" mass="12187">MRNETYLDFCFIREKQGEFSQEIHNLFSKIFVGKRLNWYLDEKKVDGLEVIVAEVKGLSDWESEEELIDYLDENADNLFWTYLQGYQLSIFSDKKGCQSCGTH</sequence>
<comment type="caution">
    <text evidence="1">The sequence shown here is derived from an EMBL/GenBank/DDBJ whole genome shotgun (WGS) entry which is preliminary data.</text>
</comment>
<dbReference type="EMBL" id="JBHUIK010000007">
    <property type="protein sequence ID" value="MFD2216367.1"/>
    <property type="molecule type" value="Genomic_DNA"/>
</dbReference>
<dbReference type="RefSeq" id="WP_247347313.1">
    <property type="nucleotide sequence ID" value="NZ_CP095551.1"/>
</dbReference>
<protein>
    <submittedName>
        <fullName evidence="1">Uncharacterized protein</fullName>
    </submittedName>
</protein>
<proteinExistence type="predicted"/>
<evidence type="ECO:0000313" key="2">
    <source>
        <dbReference type="Proteomes" id="UP001597318"/>
    </source>
</evidence>
<reference evidence="2" key="1">
    <citation type="journal article" date="2019" name="Int. J. Syst. Evol. Microbiol.">
        <title>The Global Catalogue of Microorganisms (GCM) 10K type strain sequencing project: providing services to taxonomists for standard genome sequencing and annotation.</title>
        <authorList>
            <consortium name="The Broad Institute Genomics Platform"/>
            <consortium name="The Broad Institute Genome Sequencing Center for Infectious Disease"/>
            <person name="Wu L."/>
            <person name="Ma J."/>
        </authorList>
    </citation>
    <scope>NUCLEOTIDE SEQUENCE [LARGE SCALE GENOMIC DNA]</scope>
    <source>
        <strain evidence="2">CGMCC 1.15474</strain>
    </source>
</reference>
<evidence type="ECO:0000313" key="1">
    <source>
        <dbReference type="EMBL" id="MFD2216367.1"/>
    </source>
</evidence>
<gene>
    <name evidence="1" type="ORF">ACFSKK_22070</name>
</gene>
<organism evidence="1 2">
    <name type="scientific">Metabacillus endolithicus</name>
    <dbReference type="NCBI Taxonomy" id="1535204"/>
    <lineage>
        <taxon>Bacteria</taxon>
        <taxon>Bacillati</taxon>
        <taxon>Bacillota</taxon>
        <taxon>Bacilli</taxon>
        <taxon>Bacillales</taxon>
        <taxon>Bacillaceae</taxon>
        <taxon>Metabacillus</taxon>
    </lineage>
</organism>
<accession>A0ABW5C1R1</accession>
<keyword evidence="2" id="KW-1185">Reference proteome</keyword>